<proteinExistence type="predicted"/>
<evidence type="ECO:0000313" key="2">
    <source>
        <dbReference type="Proteomes" id="UP001153331"/>
    </source>
</evidence>
<reference evidence="1" key="1">
    <citation type="submission" date="2022-11" db="EMBL/GenBank/DDBJ databases">
        <title>Genome Sequence of Boeremia exigua.</title>
        <authorList>
            <person name="Buettner E."/>
        </authorList>
    </citation>
    <scope>NUCLEOTIDE SEQUENCE</scope>
    <source>
        <strain evidence="1">CU02</strain>
    </source>
</reference>
<gene>
    <name evidence="1" type="ORF">OPT61_g7795</name>
</gene>
<evidence type="ECO:0000313" key="1">
    <source>
        <dbReference type="EMBL" id="KAJ8108978.1"/>
    </source>
</evidence>
<comment type="caution">
    <text evidence="1">The sequence shown here is derived from an EMBL/GenBank/DDBJ whole genome shotgun (WGS) entry which is preliminary data.</text>
</comment>
<protein>
    <submittedName>
        <fullName evidence="1">Uncharacterized protein</fullName>
    </submittedName>
</protein>
<name>A0ACC2I223_9PLEO</name>
<organism evidence="1 2">
    <name type="scientific">Boeremia exigua</name>
    <dbReference type="NCBI Taxonomy" id="749465"/>
    <lineage>
        <taxon>Eukaryota</taxon>
        <taxon>Fungi</taxon>
        <taxon>Dikarya</taxon>
        <taxon>Ascomycota</taxon>
        <taxon>Pezizomycotina</taxon>
        <taxon>Dothideomycetes</taxon>
        <taxon>Pleosporomycetidae</taxon>
        <taxon>Pleosporales</taxon>
        <taxon>Pleosporineae</taxon>
        <taxon>Didymellaceae</taxon>
        <taxon>Boeremia</taxon>
    </lineage>
</organism>
<keyword evidence="2" id="KW-1185">Reference proteome</keyword>
<accession>A0ACC2I223</accession>
<dbReference type="EMBL" id="JAPHNI010000672">
    <property type="protein sequence ID" value="KAJ8108978.1"/>
    <property type="molecule type" value="Genomic_DNA"/>
</dbReference>
<dbReference type="Proteomes" id="UP001153331">
    <property type="component" value="Unassembled WGS sequence"/>
</dbReference>
<sequence>MGGAAVGGRVRLHGGVAGGHGKAGRAMGCVFVVAPALVVVLQQQRVEARQSGAMMHARLQSHLTPRMQQGSDKSYQGPHLRSNNHFGPVHSIYLLFIRLEHVRALERILPKHIDLRARKLARRDVLLEQQIELREAAALGLRQPEERVDDAEEARARPEETGVVAPVPFAGVEHVRREHRRQDADDVVQVAAQHDRLDRQPARRQLGHERVAHRADRELVEQGPHQHHHAGRHGACLALARRDEAEEAHDEEHGAETAETVEVERSSSDTALHQEPRAEDTAHVDAVLAHGEVVGSRWVESGLLQEVRRVSGEGVAAQVLDSPGHADNLSAAQINALEAVHVGGALGNLLFQSSGVHHHGNCLFGIKVRLAVQASESEERLLRVFETALADEPPWALGCQKDADHERHRPHPLQSVGDAVRPLVLAVDQGANHTYADELTETPAEVDVVSAQRNRTHLARVGNGKRLEHAPRDTTQNLRDQKMHNRLRREENGGKADDQEQTPHNRIPVPNGLTNPAIQKQPNNLTDNNTITQPGLPRRRNLPRPVRQLLAVLLLELRKPKEVVQQTHVVALHDNARADQHRPANRLGVQLDALPQRHLVLFLSRLARVVDDLVRGALAVRLVVFVQRLRAARGLDVRHGAVTAKESGEPGAWLEGSEGCSAHSRCTVFSGESVAFERAVNRSRASCRARPLRALLGMKGGAPAGTSYRAIARRSEAAVVTITTPLCGFWGPVHALRTAD</sequence>